<dbReference type="EMBL" id="JACVEL010000025">
    <property type="protein sequence ID" value="MBC9813989.1"/>
    <property type="molecule type" value="Genomic_DNA"/>
</dbReference>
<feature type="domain" description="PKD" evidence="1">
    <location>
        <begin position="214"/>
        <end position="262"/>
    </location>
</feature>
<feature type="non-terminal residue" evidence="2">
    <location>
        <position position="1"/>
    </location>
</feature>
<dbReference type="InterPro" id="IPR022409">
    <property type="entry name" value="PKD/Chitinase_dom"/>
</dbReference>
<dbReference type="InterPro" id="IPR050708">
    <property type="entry name" value="T6SS_VgrG/RHS"/>
</dbReference>
<dbReference type="InterPro" id="IPR000601">
    <property type="entry name" value="PKD_dom"/>
</dbReference>
<dbReference type="PANTHER" id="PTHR32305">
    <property type="match status" value="1"/>
</dbReference>
<proteinExistence type="predicted"/>
<dbReference type="Proteomes" id="UP000652681">
    <property type="component" value="Unassembled WGS sequence"/>
</dbReference>
<dbReference type="Pfam" id="PF18911">
    <property type="entry name" value="PKD_4"/>
    <property type="match status" value="1"/>
</dbReference>
<sequence length="2008" mass="218392">YSSNGTYIVTLQDAEDPTVCPSYIEVTVSGYPSAGYSWTGSCTNTSVVFHAQSSGLSYSWDFGDGQTASVQNPSHTYATAGIYTVTLTTSNGSCTSSVSQQVQAGPQTPYFTSPQLCEGTPFVPQNLPLWADTYSWDFTTDGIEDATGYLINHTFTTDFTSSNVNTFNVTLTVTYGGCTSSYTQAVSVYKPIDATFTSALTGSCTYTEYTFTPSSTTSGPGITYLWTFSEPVTQGTITPTPVTHTFSGAGTYAVTLQSTNGACIRQSTQNITIGGGLGATIQSSTPYICGSGSMTLQGVLSNPLSGSSYTYVWRHVETNTVVGTGSTVTVNQAGTYELTVTDQTCSHTAQATYSAAILAVPSSGDNTAITGVSCPGASDGSIALDLSAGLLAAGIDVWSSSGSYNAGTHTITGLSEGTVTYTITYTDYPLCSYTGYGSITYDGATLEVSTQASGCGSSTGSLSVSASDQSTVSNLSWTNAYNASQTGTNMTNLPTGVYHVSGLVNGCQLTSEYHQIGTYSISASHSGAYTCGASPASVTITAQTPGFSENYTFTLSSQTISGSSATFSGLSQGSHTVTITGNSSGCSTTHTFTVASSQGLTVAFGQGPINCQTLEDGEIEAIVNGGSGSYSYSWNDLPSHDSPLRQDITAEVTYTVNVTDLVTGCSAWGSTLIENPKIWDISSVSNSGCNVSVVLSSPNASELATQMNNGSFTVTWIQGTLSGSTFTASGFTHASGLVTNGLPEGRYLVRVTDQNGCSEEYTYFEMGANLVAGLRFHFVFGNVPTEPVEEEPTPKQDDLLSESMTEAADALLEQLSECMNYQTGIAMSTYKDHCQSLEHYTDKMTLRYDVSYEQYTLYYYDRAGNLTKTVPPEGVEFLDSTDIASIKLHRKSGDANNAPGIWVPNHRLTTRYDYNALNQLKEQTTPDGGTGKFIYDGLQRLRFSQNARQAAQGTFSYTKYDELGRVYEAGESNTASSGIDFTNVFAGINQTLANDPSFPDAGTYALRQVTQTYYSTLTAMDYYGEGQQHLQNRVSHIVRDEDGDPGTTEDIYTTYYSYDVHGNVEWLVQQDPIIGENYIKYNYDLVSGNVLDVAYNEHRKDRFFHRYSYDEDNQLILAETSRDRVLWDADGAYDYYDHGPLRSLRIGQDKIQQVDYTYTIQGWMKGINNPNQVATQTSGSSNVTGSSIQHEYLSSAFGMSLGYYQGDFTRNDAGTANEHLASGNIYGANDLFNGNISSWNWKTATGSAATSQSLTMAYRYDNLQRIKEMNSYTYDIGSQLHAATTHFATSYSFDRNGNLLTLNRKDDAGNQMDELDYIYQNASGAAITNTPYTPRTTNTLKSVTDHITTNAGSKTDLMDTHQYAYDEIGNLVKDTGKENLGNNEIWDVVLDIEWTVDQKVSQVKKTRSYNGNTIQEASKFHYDPMGIRVGKTYVADLSNPLHTATYTRYVHDAQGNPLGVYEITIEEGDGFDHQATLRLVERPIYGAARLGTDTREEVLHTWQFNGSNIGQFSSDGTQVLSELTNWITPLLKTTTSGDATLCQCEIRHTYFEHDVQNDTYSMKDGGAAVSYYGKTDNGVTVGETTAGALEVYSTVAGHYLGNQTVSLIFNTDNELIKGTESLNKPYRHVKPVIGRDPSLLDGRYQLYSLNEDRHPVMHRMNMHAAGWGTLAGPKGEITQGNILLDDTYRYGSHMALLEDQLNGRNLVYATRYVPSEDTAACLGEVELVVFEITDQGASLPHYMSRVESSDSLGEGELQLSPDGTMLMYYNHRENIAGFAHRHASVEVFGLDGSHTEVTTLSTIMNPNDYAGNYGKGSLDFTAAGGLYASQHGIYEQNNTVGQQDGSAKQMLYYDPLTQTLGYAAAAGDHQYWEVRRGKTQLMYVPTEGEAVVYNEWANYGAGVPVLPTQPVQTGYELLSHLPVQPHVIMASRGDVVLTRAVGYKRYELSDHLGNVRYVIGDMRVLETVTVVNTNEFTVVTTDQQLEWSDYYPYGSYLPGRHVENGEGY</sequence>
<evidence type="ECO:0000313" key="2">
    <source>
        <dbReference type="EMBL" id="MBC9813989.1"/>
    </source>
</evidence>
<organism evidence="2 3">
    <name type="scientific">Taishania pollutisoli</name>
    <dbReference type="NCBI Taxonomy" id="2766479"/>
    <lineage>
        <taxon>Bacteria</taxon>
        <taxon>Pseudomonadati</taxon>
        <taxon>Bacteroidota</taxon>
        <taxon>Flavobacteriia</taxon>
        <taxon>Flavobacteriales</taxon>
        <taxon>Crocinitomicaceae</taxon>
        <taxon>Taishania</taxon>
    </lineage>
</organism>
<feature type="non-terminal residue" evidence="2">
    <location>
        <position position="2008"/>
    </location>
</feature>
<dbReference type="Pfam" id="PF00801">
    <property type="entry name" value="PKD"/>
    <property type="match status" value="1"/>
</dbReference>
<dbReference type="InterPro" id="IPR013783">
    <property type="entry name" value="Ig-like_fold"/>
</dbReference>
<evidence type="ECO:0000313" key="3">
    <source>
        <dbReference type="Proteomes" id="UP000652681"/>
    </source>
</evidence>
<comment type="caution">
    <text evidence="2">The sequence shown here is derived from an EMBL/GenBank/DDBJ whole genome shotgun (WGS) entry which is preliminary data.</text>
</comment>
<gene>
    <name evidence="2" type="ORF">H9Y05_16050</name>
</gene>
<accession>A0A8J6TU58</accession>
<dbReference type="RefSeq" id="WP_216714882.1">
    <property type="nucleotide sequence ID" value="NZ_JACVEL010000025.1"/>
</dbReference>
<dbReference type="SUPFAM" id="SSF49299">
    <property type="entry name" value="PKD domain"/>
    <property type="match status" value="2"/>
</dbReference>
<dbReference type="Gene3D" id="2.180.10.10">
    <property type="entry name" value="RHS repeat-associated core"/>
    <property type="match status" value="1"/>
</dbReference>
<protein>
    <submittedName>
        <fullName evidence="2">PKD domain-containing protein</fullName>
    </submittedName>
</protein>
<dbReference type="SMART" id="SM00089">
    <property type="entry name" value="PKD"/>
    <property type="match status" value="4"/>
</dbReference>
<dbReference type="Gene3D" id="2.60.40.10">
    <property type="entry name" value="Immunoglobulins"/>
    <property type="match status" value="2"/>
</dbReference>
<dbReference type="CDD" id="cd00146">
    <property type="entry name" value="PKD"/>
    <property type="match status" value="2"/>
</dbReference>
<feature type="domain" description="PKD" evidence="1">
    <location>
        <begin position="57"/>
        <end position="102"/>
    </location>
</feature>
<dbReference type="PROSITE" id="PS50093">
    <property type="entry name" value="PKD"/>
    <property type="match status" value="2"/>
</dbReference>
<name>A0A8J6TU58_9FLAO</name>
<dbReference type="PANTHER" id="PTHR32305:SF15">
    <property type="entry name" value="PROTEIN RHSA-RELATED"/>
    <property type="match status" value="1"/>
</dbReference>
<dbReference type="InterPro" id="IPR035986">
    <property type="entry name" value="PKD_dom_sf"/>
</dbReference>
<evidence type="ECO:0000259" key="1">
    <source>
        <dbReference type="PROSITE" id="PS50093"/>
    </source>
</evidence>
<reference evidence="2" key="1">
    <citation type="submission" date="2020-09" db="EMBL/GenBank/DDBJ databases">
        <title>Taishania pollutisoli gen. nov., sp. nov., Isolated from Tetrabromobisphenol A-Contaminated Soil.</title>
        <authorList>
            <person name="Chen Q."/>
        </authorList>
    </citation>
    <scope>NUCLEOTIDE SEQUENCE</scope>
    <source>
        <strain evidence="2">CZZ-1</strain>
    </source>
</reference>
<keyword evidence="3" id="KW-1185">Reference proteome</keyword>